<dbReference type="OrthoDB" id="47059at2759"/>
<comment type="similarity">
    <text evidence="3">Belongs to the glycosyl hydrolase 3 family.</text>
</comment>
<keyword evidence="10" id="KW-1185">Reference proteome</keyword>
<proteinExistence type="inferred from homology"/>
<dbReference type="InterPro" id="IPR050288">
    <property type="entry name" value="Cellulose_deg_GH3"/>
</dbReference>
<dbReference type="EMBL" id="JAGMUV010000038">
    <property type="protein sequence ID" value="KAH7112443.1"/>
    <property type="molecule type" value="Genomic_DNA"/>
</dbReference>
<dbReference type="Pfam" id="PF00933">
    <property type="entry name" value="Glyco_hydro_3"/>
    <property type="match status" value="1"/>
</dbReference>
<dbReference type="SUPFAM" id="SSF51445">
    <property type="entry name" value="(Trans)glycosidases"/>
    <property type="match status" value="1"/>
</dbReference>
<comment type="catalytic activity">
    <reaction evidence="1">
        <text>Hydrolysis of terminal, non-reducing beta-D-glucosyl residues with release of beta-D-glucose.</text>
        <dbReference type="EC" id="3.2.1.21"/>
    </reaction>
</comment>
<protein>
    <recommendedName>
        <fullName evidence="4">beta-glucosidase</fullName>
        <ecNumber evidence="4">3.2.1.21</ecNumber>
    </recommendedName>
</protein>
<dbReference type="InterPro" id="IPR036962">
    <property type="entry name" value="Glyco_hydro_3_N_sf"/>
</dbReference>
<dbReference type="PANTHER" id="PTHR42715">
    <property type="entry name" value="BETA-GLUCOSIDASE"/>
    <property type="match status" value="1"/>
</dbReference>
<comment type="caution">
    <text evidence="9">The sequence shown here is derived from an EMBL/GenBank/DDBJ whole genome shotgun (WGS) entry which is preliminary data.</text>
</comment>
<keyword evidence="6" id="KW-0325">Glycoprotein</keyword>
<dbReference type="PROSITE" id="PS00775">
    <property type="entry name" value="GLYCOSYL_HYDROL_F3"/>
    <property type="match status" value="1"/>
</dbReference>
<evidence type="ECO:0000256" key="5">
    <source>
        <dbReference type="ARBA" id="ARBA00022801"/>
    </source>
</evidence>
<dbReference type="InterPro" id="IPR001764">
    <property type="entry name" value="Glyco_hydro_3_N"/>
</dbReference>
<dbReference type="PRINTS" id="PR00133">
    <property type="entry name" value="GLHYDRLASE3"/>
</dbReference>
<evidence type="ECO:0000256" key="6">
    <source>
        <dbReference type="ARBA" id="ARBA00023180"/>
    </source>
</evidence>
<dbReference type="Gene3D" id="3.20.20.300">
    <property type="entry name" value="Glycoside hydrolase, family 3, N-terminal domain"/>
    <property type="match status" value="1"/>
</dbReference>
<evidence type="ECO:0000256" key="3">
    <source>
        <dbReference type="ARBA" id="ARBA00005336"/>
    </source>
</evidence>
<organism evidence="9 10">
    <name type="scientific">Dactylonectria macrodidyma</name>
    <dbReference type="NCBI Taxonomy" id="307937"/>
    <lineage>
        <taxon>Eukaryota</taxon>
        <taxon>Fungi</taxon>
        <taxon>Dikarya</taxon>
        <taxon>Ascomycota</taxon>
        <taxon>Pezizomycotina</taxon>
        <taxon>Sordariomycetes</taxon>
        <taxon>Hypocreomycetidae</taxon>
        <taxon>Hypocreales</taxon>
        <taxon>Nectriaceae</taxon>
        <taxon>Dactylonectria</taxon>
    </lineage>
</organism>
<sequence length="399" mass="44120">MAITKRHQSKTSKVLEALTLEEKCTLLSGKNMWETAEIERLGIRSLKTSDGPAGVRGSRWIDGTPTTHIPCGISLAATFNVALIERVGQILGAEARSKDAHVLLAPTMNLSRSPFGGRNFENFGEDPYLTGRMAIGYIRGVQSQGVGACMKHFVANDMETRRFNMDESIDERTLREIYLKPFEMALEAKPLAAMTAYPKINGQHADTSRALVHDILRKEWGYEGLVMSDWGGLNSTVESIRATTDLEMPGPPLRYGKALMVAVQRGEVSESQDVDPSVRRLLQLLEQFKCLGKSAPVNGTSEVDGPEPAVFCGITAGETETDTPQFRQTTKEAAYKYFHMVQASQKGYVTHVVMCDCRLGRLTLVISNTTEGRLHRMTKPLPSLHVRLLPSRSPELVCH</sequence>
<evidence type="ECO:0000256" key="2">
    <source>
        <dbReference type="ARBA" id="ARBA00004987"/>
    </source>
</evidence>
<evidence type="ECO:0000313" key="9">
    <source>
        <dbReference type="EMBL" id="KAH7112443.1"/>
    </source>
</evidence>
<name>A0A9P9I8Z4_9HYPO</name>
<comment type="pathway">
    <text evidence="2">Glycan metabolism; cellulose degradation.</text>
</comment>
<evidence type="ECO:0000259" key="8">
    <source>
        <dbReference type="Pfam" id="PF00933"/>
    </source>
</evidence>
<dbReference type="EC" id="3.2.1.21" evidence="4"/>
<dbReference type="GO" id="GO:0008422">
    <property type="term" value="F:beta-glucosidase activity"/>
    <property type="evidence" value="ECO:0007669"/>
    <property type="project" value="UniProtKB-EC"/>
</dbReference>
<dbReference type="Proteomes" id="UP000738349">
    <property type="component" value="Unassembled WGS sequence"/>
</dbReference>
<evidence type="ECO:0000256" key="1">
    <source>
        <dbReference type="ARBA" id="ARBA00000448"/>
    </source>
</evidence>
<evidence type="ECO:0000256" key="7">
    <source>
        <dbReference type="ARBA" id="ARBA00023295"/>
    </source>
</evidence>
<gene>
    <name evidence="9" type="ORF">EDB81DRAFT_670842</name>
</gene>
<feature type="domain" description="Glycoside hydrolase family 3 N-terminal" evidence="8">
    <location>
        <begin position="30"/>
        <end position="284"/>
    </location>
</feature>
<dbReference type="GO" id="GO:0009251">
    <property type="term" value="P:glucan catabolic process"/>
    <property type="evidence" value="ECO:0007669"/>
    <property type="project" value="TreeGrafter"/>
</dbReference>
<evidence type="ECO:0000313" key="10">
    <source>
        <dbReference type="Proteomes" id="UP000738349"/>
    </source>
</evidence>
<dbReference type="PANTHER" id="PTHR42715:SF3">
    <property type="entry name" value="BETA-GLUCOSIDASE B-RELATED"/>
    <property type="match status" value="1"/>
</dbReference>
<reference evidence="9" key="1">
    <citation type="journal article" date="2021" name="Nat. Commun.">
        <title>Genetic determinants of endophytism in the Arabidopsis root mycobiome.</title>
        <authorList>
            <person name="Mesny F."/>
            <person name="Miyauchi S."/>
            <person name="Thiergart T."/>
            <person name="Pickel B."/>
            <person name="Atanasova L."/>
            <person name="Karlsson M."/>
            <person name="Huettel B."/>
            <person name="Barry K.W."/>
            <person name="Haridas S."/>
            <person name="Chen C."/>
            <person name="Bauer D."/>
            <person name="Andreopoulos W."/>
            <person name="Pangilinan J."/>
            <person name="LaButti K."/>
            <person name="Riley R."/>
            <person name="Lipzen A."/>
            <person name="Clum A."/>
            <person name="Drula E."/>
            <person name="Henrissat B."/>
            <person name="Kohler A."/>
            <person name="Grigoriev I.V."/>
            <person name="Martin F.M."/>
            <person name="Hacquard S."/>
        </authorList>
    </citation>
    <scope>NUCLEOTIDE SEQUENCE</scope>
    <source>
        <strain evidence="9">MPI-CAGE-AT-0147</strain>
    </source>
</reference>
<evidence type="ECO:0000256" key="4">
    <source>
        <dbReference type="ARBA" id="ARBA00012744"/>
    </source>
</evidence>
<accession>A0A9P9I8Z4</accession>
<keyword evidence="7" id="KW-0326">Glycosidase</keyword>
<dbReference type="InterPro" id="IPR019800">
    <property type="entry name" value="Glyco_hydro_3_AS"/>
</dbReference>
<keyword evidence="5 9" id="KW-0378">Hydrolase</keyword>
<dbReference type="InterPro" id="IPR017853">
    <property type="entry name" value="GH"/>
</dbReference>
<dbReference type="AlphaFoldDB" id="A0A9P9I8Z4"/>